<evidence type="ECO:0000313" key="1">
    <source>
        <dbReference type="EMBL" id="ONG55829.1"/>
    </source>
</evidence>
<accession>A0A1V2H487</accession>
<proteinExistence type="predicted"/>
<reference evidence="1 2" key="1">
    <citation type="submission" date="2016-10" db="EMBL/GenBank/DDBJ databases">
        <title>Draft Genome sequence of Roseomonas sp. strain M3.</title>
        <authorList>
            <person name="Subhash Y."/>
            <person name="Lee S."/>
        </authorList>
    </citation>
    <scope>NUCLEOTIDE SEQUENCE [LARGE SCALE GENOMIC DNA]</scope>
    <source>
        <strain evidence="1 2">M3</strain>
    </source>
</reference>
<protein>
    <submittedName>
        <fullName evidence="1">Thiol-disulfide oxidoreductase</fullName>
    </submittedName>
</protein>
<dbReference type="PANTHER" id="PTHR33639">
    <property type="entry name" value="THIOL-DISULFIDE OXIDOREDUCTASE DCC"/>
    <property type="match status" value="1"/>
</dbReference>
<dbReference type="EMBL" id="MLCO01000065">
    <property type="protein sequence ID" value="ONG55829.1"/>
    <property type="molecule type" value="Genomic_DNA"/>
</dbReference>
<dbReference type="RefSeq" id="WP_076956868.1">
    <property type="nucleotide sequence ID" value="NZ_MLCO01000065.1"/>
</dbReference>
<dbReference type="PANTHER" id="PTHR33639:SF2">
    <property type="entry name" value="DUF393 DOMAIN-CONTAINING PROTEIN"/>
    <property type="match status" value="1"/>
</dbReference>
<organism evidence="1 2">
    <name type="scientific">Teichococcus deserti</name>
    <dbReference type="NCBI Taxonomy" id="1817963"/>
    <lineage>
        <taxon>Bacteria</taxon>
        <taxon>Pseudomonadati</taxon>
        <taxon>Pseudomonadota</taxon>
        <taxon>Alphaproteobacteria</taxon>
        <taxon>Acetobacterales</taxon>
        <taxon>Roseomonadaceae</taxon>
        <taxon>Roseomonas</taxon>
    </lineage>
</organism>
<name>A0A1V2H487_9PROT</name>
<comment type="caution">
    <text evidence="1">The sequence shown here is derived from an EMBL/GenBank/DDBJ whole genome shotgun (WGS) entry which is preliminary data.</text>
</comment>
<evidence type="ECO:0000313" key="2">
    <source>
        <dbReference type="Proteomes" id="UP000188879"/>
    </source>
</evidence>
<dbReference type="GO" id="GO:0015035">
    <property type="term" value="F:protein-disulfide reductase activity"/>
    <property type="evidence" value="ECO:0007669"/>
    <property type="project" value="InterPro"/>
</dbReference>
<dbReference type="Proteomes" id="UP000188879">
    <property type="component" value="Unassembled WGS sequence"/>
</dbReference>
<dbReference type="InterPro" id="IPR052927">
    <property type="entry name" value="DCC_oxidoreductase"/>
</dbReference>
<keyword evidence="2" id="KW-1185">Reference proteome</keyword>
<gene>
    <name evidence="1" type="ORF">BKE38_08220</name>
</gene>
<dbReference type="AlphaFoldDB" id="A0A1V2H487"/>
<sequence>MTAAGPPVLIFDGDCALCDGVVRFVLRHERDDRLRFASAWSAAGLALAATHGLTREDLRRSFLYVGDGRALTRSAAALALARHLRAPWSGLRLLGALPRPLRDGVYDRVARHRLALFGRVQHCLLPSPEQRHRFLDLGERQGR</sequence>
<dbReference type="OrthoDB" id="9785438at2"/>
<dbReference type="InterPro" id="IPR007263">
    <property type="entry name" value="DCC1-like"/>
</dbReference>
<dbReference type="Pfam" id="PF04134">
    <property type="entry name" value="DCC1-like"/>
    <property type="match status" value="1"/>
</dbReference>